<sequence>MAGVNRLGPSNGVLFVPECRLGGFYGVVNDGQFKNQSFGPMFRQMIGQGDGLSLRIEPFSIPRHRA</sequence>
<reference evidence="1 2" key="1">
    <citation type="submission" date="2019-09" db="EMBL/GenBank/DDBJ databases">
        <title>NBRP : Genome information of microbial organism related human and environment.</title>
        <authorList>
            <person name="Hattori M."/>
            <person name="Oshima K."/>
            <person name="Inaba H."/>
            <person name="Suda W."/>
            <person name="Sakamoto M."/>
            <person name="Iino T."/>
            <person name="Kitahara M."/>
            <person name="Oshida Y."/>
            <person name="Iida T."/>
            <person name="Kudo T."/>
            <person name="Itoh T."/>
            <person name="Ohkuma M."/>
        </authorList>
    </citation>
    <scope>NUCLEOTIDE SEQUENCE [LARGE SCALE GENOMIC DNA]</scope>
    <source>
        <strain evidence="1 2">Q-1</strain>
    </source>
</reference>
<proteinExistence type="predicted"/>
<evidence type="ECO:0000313" key="1">
    <source>
        <dbReference type="EMBL" id="GER05448.1"/>
    </source>
</evidence>
<keyword evidence="2" id="KW-1185">Reference proteome</keyword>
<protein>
    <submittedName>
        <fullName evidence="1">Uncharacterized protein</fullName>
    </submittedName>
</protein>
<dbReference type="EMBL" id="BKCN01000025">
    <property type="protein sequence ID" value="GER05448.1"/>
    <property type="molecule type" value="Genomic_DNA"/>
</dbReference>
<gene>
    <name evidence="1" type="ORF">JCM17846_31300</name>
</gene>
<dbReference type="Proteomes" id="UP000324996">
    <property type="component" value="Unassembled WGS sequence"/>
</dbReference>
<dbReference type="AlphaFoldDB" id="A0A5A7NBG7"/>
<accession>A0A5A7NBG7</accession>
<organism evidence="1 2">
    <name type="scientific">Iodidimonas nitroreducens</name>
    <dbReference type="NCBI Taxonomy" id="1236968"/>
    <lineage>
        <taxon>Bacteria</taxon>
        <taxon>Pseudomonadati</taxon>
        <taxon>Pseudomonadota</taxon>
        <taxon>Alphaproteobacteria</taxon>
        <taxon>Iodidimonadales</taxon>
        <taxon>Iodidimonadaceae</taxon>
        <taxon>Iodidimonas</taxon>
    </lineage>
</organism>
<evidence type="ECO:0000313" key="2">
    <source>
        <dbReference type="Proteomes" id="UP000324996"/>
    </source>
</evidence>
<comment type="caution">
    <text evidence="1">The sequence shown here is derived from an EMBL/GenBank/DDBJ whole genome shotgun (WGS) entry which is preliminary data.</text>
</comment>
<name>A0A5A7NBG7_9PROT</name>